<gene>
    <name evidence="2" type="ORF">ODALV1_LOCUS4304</name>
</gene>
<evidence type="ECO:0000313" key="3">
    <source>
        <dbReference type="Proteomes" id="UP001642540"/>
    </source>
</evidence>
<comment type="caution">
    <text evidence="2">The sequence shown here is derived from an EMBL/GenBank/DDBJ whole genome shotgun (WGS) entry which is preliminary data.</text>
</comment>
<proteinExistence type="predicted"/>
<organism evidence="2 3">
    <name type="scientific">Orchesella dallaii</name>
    <dbReference type="NCBI Taxonomy" id="48710"/>
    <lineage>
        <taxon>Eukaryota</taxon>
        <taxon>Metazoa</taxon>
        <taxon>Ecdysozoa</taxon>
        <taxon>Arthropoda</taxon>
        <taxon>Hexapoda</taxon>
        <taxon>Collembola</taxon>
        <taxon>Entomobryomorpha</taxon>
        <taxon>Entomobryoidea</taxon>
        <taxon>Orchesellidae</taxon>
        <taxon>Orchesellinae</taxon>
        <taxon>Orchesella</taxon>
    </lineage>
</organism>
<feature type="region of interest" description="Disordered" evidence="1">
    <location>
        <begin position="1"/>
        <end position="98"/>
    </location>
</feature>
<dbReference type="Proteomes" id="UP001642540">
    <property type="component" value="Unassembled WGS sequence"/>
</dbReference>
<keyword evidence="3" id="KW-1185">Reference proteome</keyword>
<evidence type="ECO:0000256" key="1">
    <source>
        <dbReference type="SAM" id="MobiDB-lite"/>
    </source>
</evidence>
<sequence>MGGSYNGGNGGSYNGVNGGGYYSGTRNGSGSGSVDLGDYEVENFDRVDGQAPHPESISNSNVNHPVTEAEAFPSASLAAQTNGEALPRGNDPAPDSTA</sequence>
<dbReference type="EMBL" id="CAXLJM020000013">
    <property type="protein sequence ID" value="CAL8079185.1"/>
    <property type="molecule type" value="Genomic_DNA"/>
</dbReference>
<evidence type="ECO:0000313" key="2">
    <source>
        <dbReference type="EMBL" id="CAL8079185.1"/>
    </source>
</evidence>
<feature type="compositionally biased region" description="Gly residues" evidence="1">
    <location>
        <begin position="1"/>
        <end position="31"/>
    </location>
</feature>
<name>A0ABP1PVK9_9HEXA</name>
<protein>
    <submittedName>
        <fullName evidence="2">Uncharacterized protein</fullName>
    </submittedName>
</protein>
<accession>A0ABP1PVK9</accession>
<reference evidence="2 3" key="1">
    <citation type="submission" date="2024-08" db="EMBL/GenBank/DDBJ databases">
        <authorList>
            <person name="Cucini C."/>
            <person name="Frati F."/>
        </authorList>
    </citation>
    <scope>NUCLEOTIDE SEQUENCE [LARGE SCALE GENOMIC DNA]</scope>
</reference>